<dbReference type="EMBL" id="JRPD02000021">
    <property type="protein sequence ID" value="TLD99035.1"/>
    <property type="molecule type" value="Genomic_DNA"/>
</dbReference>
<dbReference type="Proteomes" id="UP000029922">
    <property type="component" value="Unassembled WGS sequence"/>
</dbReference>
<reference evidence="2 5" key="2">
    <citation type="submission" date="2018-06" db="EMBL/GenBank/DDBJ databases">
        <authorList>
            <consortium name="Pathogen Informatics"/>
            <person name="Doyle S."/>
        </authorList>
    </citation>
    <scope>NUCLEOTIDE SEQUENCE [LARGE SCALE GENOMIC DNA]</scope>
    <source>
        <strain evidence="2 5">NCTC12714</strain>
    </source>
</reference>
<dbReference type="EMBL" id="UGJE01000002">
    <property type="protein sequence ID" value="STQ85397.1"/>
    <property type="molecule type" value="Genomic_DNA"/>
</dbReference>
<feature type="transmembrane region" description="Helical" evidence="1">
    <location>
        <begin position="7"/>
        <end position="29"/>
    </location>
</feature>
<dbReference type="InterPro" id="IPR002718">
    <property type="entry name" value="OMP_Helicobacter"/>
</dbReference>
<evidence type="ECO:0000256" key="1">
    <source>
        <dbReference type="SAM" id="Phobius"/>
    </source>
</evidence>
<dbReference type="AlphaFoldDB" id="A0A099TX17"/>
<name>A0A099TX17_9HELI</name>
<dbReference type="OrthoDB" id="5329881at2"/>
<keyword evidence="1" id="KW-0472">Membrane</keyword>
<evidence type="ECO:0000313" key="5">
    <source>
        <dbReference type="Proteomes" id="UP000255139"/>
    </source>
</evidence>
<reference evidence="3 4" key="1">
    <citation type="journal article" date="2014" name="Genome Announc.">
        <title>Draft genome sequences of eight enterohepatic helicobacter species isolated from both laboratory and wild rodents.</title>
        <authorList>
            <person name="Sheh A."/>
            <person name="Shen Z."/>
            <person name="Fox J.G."/>
        </authorList>
    </citation>
    <scope>NUCLEOTIDE SEQUENCE [LARGE SCALE GENOMIC DNA]</scope>
    <source>
        <strain evidence="3 4">ST1</strain>
    </source>
</reference>
<protein>
    <submittedName>
        <fullName evidence="2">Helicobacter outer membrane protein</fullName>
    </submittedName>
    <submittedName>
        <fullName evidence="3">Outer membrane beta-barrel protein</fullName>
    </submittedName>
</protein>
<dbReference type="RefSeq" id="WP_034559457.1">
    <property type="nucleotide sequence ID" value="NZ_FZML01000017.1"/>
</dbReference>
<proteinExistence type="predicted"/>
<organism evidence="2 5">
    <name type="scientific">Helicobacter muridarum</name>
    <dbReference type="NCBI Taxonomy" id="216"/>
    <lineage>
        <taxon>Bacteria</taxon>
        <taxon>Pseudomonadati</taxon>
        <taxon>Campylobacterota</taxon>
        <taxon>Epsilonproteobacteria</taxon>
        <taxon>Campylobacterales</taxon>
        <taxon>Helicobacteraceae</taxon>
        <taxon>Helicobacter</taxon>
    </lineage>
</organism>
<keyword evidence="1" id="KW-0812">Transmembrane</keyword>
<evidence type="ECO:0000313" key="2">
    <source>
        <dbReference type="EMBL" id="STQ85397.1"/>
    </source>
</evidence>
<keyword evidence="5" id="KW-1185">Reference proteome</keyword>
<gene>
    <name evidence="3" type="ORF">LS73_008000</name>
    <name evidence="2" type="ORF">NCTC12714_00182</name>
</gene>
<dbReference type="Proteomes" id="UP000255139">
    <property type="component" value="Unassembled WGS sequence"/>
</dbReference>
<feature type="transmembrane region" description="Helical" evidence="1">
    <location>
        <begin position="139"/>
        <end position="158"/>
    </location>
</feature>
<sequence length="231" mass="24786">MNSIRTFYIYFHNILAFFILCVACNMMLITPLKAEKNGWFIGANLGGALATNASFLKENGDNSGSIMLSTGVSIGTKFGYQAFFSKNGGMRFYLSAVTTIGVYPDTINVSGSDTPVVMDLYILGDINADYLYNWSEGQAFSAGFFIGFFSGSLVGIPIKNPNPTASNSLGITAGANLGIRTVINVKHQIEFGVKAGMALFFGTVTNQQGDSNVFTNIGAIMYGSAGYIYKF</sequence>
<evidence type="ECO:0000313" key="4">
    <source>
        <dbReference type="Proteomes" id="UP000029922"/>
    </source>
</evidence>
<evidence type="ECO:0000313" key="3">
    <source>
        <dbReference type="EMBL" id="TLD99035.1"/>
    </source>
</evidence>
<dbReference type="Pfam" id="PF01856">
    <property type="entry name" value="HP_OMP"/>
    <property type="match status" value="1"/>
</dbReference>
<accession>A0A099TX17</accession>
<keyword evidence="1" id="KW-1133">Transmembrane helix</keyword>